<feature type="domain" description="HTH luxR-type" evidence="5">
    <location>
        <begin position="417"/>
        <end position="482"/>
    </location>
</feature>
<dbReference type="RefSeq" id="WP_117283818.1">
    <property type="nucleotide sequence ID" value="NZ_JAMTCE010000008.1"/>
</dbReference>
<dbReference type="InterPro" id="IPR016032">
    <property type="entry name" value="Sig_transdc_resp-reg_C-effctor"/>
</dbReference>
<evidence type="ECO:0000259" key="5">
    <source>
        <dbReference type="PROSITE" id="PS50043"/>
    </source>
</evidence>
<feature type="transmembrane region" description="Helical" evidence="4">
    <location>
        <begin position="171"/>
        <end position="190"/>
    </location>
</feature>
<feature type="transmembrane region" description="Helical" evidence="4">
    <location>
        <begin position="245"/>
        <end position="264"/>
    </location>
</feature>
<evidence type="ECO:0000256" key="4">
    <source>
        <dbReference type="SAM" id="Phobius"/>
    </source>
</evidence>
<keyword evidence="4" id="KW-0472">Membrane</keyword>
<dbReference type="SUPFAM" id="SSF46894">
    <property type="entry name" value="C-terminal effector domain of the bipartite response regulators"/>
    <property type="match status" value="1"/>
</dbReference>
<feature type="transmembrane region" description="Helical" evidence="4">
    <location>
        <begin position="51"/>
        <end position="73"/>
    </location>
</feature>
<feature type="transmembrane region" description="Helical" evidence="4">
    <location>
        <begin position="276"/>
        <end position="295"/>
    </location>
</feature>
<dbReference type="AlphaFoldDB" id="A0A3N0ATR2"/>
<dbReference type="PANTHER" id="PTHR44688">
    <property type="entry name" value="DNA-BINDING TRANSCRIPTIONAL ACTIVATOR DEVR_DOSR"/>
    <property type="match status" value="1"/>
</dbReference>
<dbReference type="GO" id="GO:0006355">
    <property type="term" value="P:regulation of DNA-templated transcription"/>
    <property type="evidence" value="ECO:0007669"/>
    <property type="project" value="InterPro"/>
</dbReference>
<feature type="transmembrane region" description="Helical" evidence="4">
    <location>
        <begin position="111"/>
        <end position="134"/>
    </location>
</feature>
<feature type="transmembrane region" description="Helical" evidence="4">
    <location>
        <begin position="211"/>
        <end position="233"/>
    </location>
</feature>
<gene>
    <name evidence="6" type="ORF">DMP10_04985</name>
</gene>
<dbReference type="InterPro" id="IPR036388">
    <property type="entry name" value="WH-like_DNA-bd_sf"/>
</dbReference>
<feature type="transmembrane region" description="Helical" evidence="4">
    <location>
        <begin position="362"/>
        <end position="380"/>
    </location>
</feature>
<dbReference type="CDD" id="cd06170">
    <property type="entry name" value="LuxR_C_like"/>
    <property type="match status" value="1"/>
</dbReference>
<evidence type="ECO:0000256" key="3">
    <source>
        <dbReference type="ARBA" id="ARBA00023163"/>
    </source>
</evidence>
<evidence type="ECO:0000313" key="7">
    <source>
        <dbReference type="Proteomes" id="UP000278327"/>
    </source>
</evidence>
<dbReference type="PANTHER" id="PTHR44688:SF16">
    <property type="entry name" value="DNA-BINDING TRANSCRIPTIONAL ACTIVATOR DEVR_DOSR"/>
    <property type="match status" value="1"/>
</dbReference>
<name>A0A3N0ATR2_9ACTN</name>
<sequence length="490" mass="53612">MTDGREEPSASYKLGNGWVILHWCANLTIILTGFTFIPARINAQPDGQVFIVWAIVQVAVLIVLGMASQFAVMRPLSMENWASPLRMCALFLAGVAWYFAAHAIVPALGGFWLVEIIPSAALLSVASAMGFLYIVDYCRATSETDFWKHAVPGSLIAAFVVFFPIERFPLAGSALCCLVSLVWYIAHRRLSSSLTEYETVLPEGAEDRRRLPMVLGSTTALLFAGGMICPIVMNPTSLASASYTMLYILSLLSLTIILTITPALGCLRSIYSYAKVCVVLSALAYCFLVCAGDALVGVTAAVLLGAFTVNVSMMFYVLSQCLGDPRVRSLRFWGAALLVFLAFFLGIALASMAIHASGDRDIDRFVVLSLCSYLFFIVCFRESWSFQKPQALAVKRIAVTPLLANSLENELHGRCQAIADVYQLTDRETEVLTCLSEGWSIPAAAQRLMVSQDTVRTHVKHIYAKIGIHSRDDLVEIIKMPDESLLPKSG</sequence>
<protein>
    <recommendedName>
        <fullName evidence="5">HTH luxR-type domain-containing protein</fullName>
    </recommendedName>
</protein>
<dbReference type="Pfam" id="PF00196">
    <property type="entry name" value="GerE"/>
    <property type="match status" value="1"/>
</dbReference>
<feature type="transmembrane region" description="Helical" evidence="4">
    <location>
        <begin position="301"/>
        <end position="318"/>
    </location>
</feature>
<feature type="transmembrane region" description="Helical" evidence="4">
    <location>
        <begin position="20"/>
        <end position="39"/>
    </location>
</feature>
<keyword evidence="7" id="KW-1185">Reference proteome</keyword>
<evidence type="ECO:0000256" key="1">
    <source>
        <dbReference type="ARBA" id="ARBA00023015"/>
    </source>
</evidence>
<comment type="caution">
    <text evidence="6">The sequence shown here is derived from an EMBL/GenBank/DDBJ whole genome shotgun (WGS) entry which is preliminary data.</text>
</comment>
<dbReference type="InterPro" id="IPR000792">
    <property type="entry name" value="Tscrpt_reg_LuxR_C"/>
</dbReference>
<dbReference type="Proteomes" id="UP000278327">
    <property type="component" value="Unassembled WGS sequence"/>
</dbReference>
<organism evidence="6 7">
    <name type="scientific">Adlercreutzia equolifaciens subsp. celatus DSM 18785</name>
    <dbReference type="NCBI Taxonomy" id="1121021"/>
    <lineage>
        <taxon>Bacteria</taxon>
        <taxon>Bacillati</taxon>
        <taxon>Actinomycetota</taxon>
        <taxon>Coriobacteriia</taxon>
        <taxon>Eggerthellales</taxon>
        <taxon>Eggerthellaceae</taxon>
        <taxon>Adlercreutzia</taxon>
    </lineage>
</organism>
<keyword evidence="4" id="KW-0812">Transmembrane</keyword>
<dbReference type="EMBL" id="QICA01000007">
    <property type="protein sequence ID" value="RNL38277.1"/>
    <property type="molecule type" value="Genomic_DNA"/>
</dbReference>
<feature type="transmembrane region" description="Helical" evidence="4">
    <location>
        <begin position="146"/>
        <end position="165"/>
    </location>
</feature>
<keyword evidence="1" id="KW-0805">Transcription regulation</keyword>
<dbReference type="SMART" id="SM00421">
    <property type="entry name" value="HTH_LUXR"/>
    <property type="match status" value="1"/>
</dbReference>
<accession>A0A3N0ATR2</accession>
<evidence type="ECO:0000313" key="6">
    <source>
        <dbReference type="EMBL" id="RNL38277.1"/>
    </source>
</evidence>
<keyword evidence="4" id="KW-1133">Transmembrane helix</keyword>
<dbReference type="PROSITE" id="PS50043">
    <property type="entry name" value="HTH_LUXR_2"/>
    <property type="match status" value="1"/>
</dbReference>
<evidence type="ECO:0000256" key="2">
    <source>
        <dbReference type="ARBA" id="ARBA00023125"/>
    </source>
</evidence>
<keyword evidence="2" id="KW-0238">DNA-binding</keyword>
<dbReference type="PRINTS" id="PR00038">
    <property type="entry name" value="HTHLUXR"/>
</dbReference>
<feature type="transmembrane region" description="Helical" evidence="4">
    <location>
        <begin position="85"/>
        <end position="105"/>
    </location>
</feature>
<dbReference type="Gene3D" id="1.10.10.10">
    <property type="entry name" value="Winged helix-like DNA-binding domain superfamily/Winged helix DNA-binding domain"/>
    <property type="match status" value="1"/>
</dbReference>
<reference evidence="6 7" key="1">
    <citation type="journal article" date="2019" name="Microbiol. Resour. Announc.">
        <title>Draft Genome Sequences of Type Strains of Gordonibacter faecihominis, Paraeggerthella hongkongensis, Parvibacter caecicola,Slackia equolifaciens, Slackia faecicanis, and Slackia isoflavoniconvertens.</title>
        <authorList>
            <person name="Danylec N."/>
            <person name="Stoll D.A."/>
            <person name="Dotsch A."/>
            <person name="Huch M."/>
        </authorList>
    </citation>
    <scope>NUCLEOTIDE SEQUENCE [LARGE SCALE GENOMIC DNA]</scope>
    <source>
        <strain evidence="6 7">DSM 18785</strain>
    </source>
</reference>
<dbReference type="GO" id="GO:0003677">
    <property type="term" value="F:DNA binding"/>
    <property type="evidence" value="ECO:0007669"/>
    <property type="project" value="UniProtKB-KW"/>
</dbReference>
<keyword evidence="3" id="KW-0804">Transcription</keyword>
<proteinExistence type="predicted"/>
<feature type="transmembrane region" description="Helical" evidence="4">
    <location>
        <begin position="330"/>
        <end position="356"/>
    </location>
</feature>